<dbReference type="InterPro" id="IPR057601">
    <property type="entry name" value="Oar-like_b-barrel"/>
</dbReference>
<evidence type="ECO:0000256" key="6">
    <source>
        <dbReference type="ARBA" id="ARBA00023136"/>
    </source>
</evidence>
<dbReference type="GO" id="GO:0009279">
    <property type="term" value="C:cell outer membrane"/>
    <property type="evidence" value="ECO:0007669"/>
    <property type="project" value="UniProtKB-SubCell"/>
</dbReference>
<dbReference type="EMBL" id="FUYS01000001">
    <property type="protein sequence ID" value="SKB28682.1"/>
    <property type="molecule type" value="Genomic_DNA"/>
</dbReference>
<evidence type="ECO:0000313" key="11">
    <source>
        <dbReference type="EMBL" id="SKB28682.1"/>
    </source>
</evidence>
<dbReference type="Proteomes" id="UP000190541">
    <property type="component" value="Unassembled WGS sequence"/>
</dbReference>
<organism evidence="11 12">
    <name type="scientific">Parapedobacter luteus</name>
    <dbReference type="NCBI Taxonomy" id="623280"/>
    <lineage>
        <taxon>Bacteria</taxon>
        <taxon>Pseudomonadati</taxon>
        <taxon>Bacteroidota</taxon>
        <taxon>Sphingobacteriia</taxon>
        <taxon>Sphingobacteriales</taxon>
        <taxon>Sphingobacteriaceae</taxon>
        <taxon>Parapedobacter</taxon>
    </lineage>
</organism>
<dbReference type="SUPFAM" id="SSF49464">
    <property type="entry name" value="Carboxypeptidase regulatory domain-like"/>
    <property type="match status" value="1"/>
</dbReference>
<evidence type="ECO:0000256" key="3">
    <source>
        <dbReference type="ARBA" id="ARBA00022452"/>
    </source>
</evidence>
<dbReference type="InterPro" id="IPR039426">
    <property type="entry name" value="TonB-dep_rcpt-like"/>
</dbReference>
<keyword evidence="5" id="KW-0732">Signal</keyword>
<dbReference type="Pfam" id="PF25183">
    <property type="entry name" value="OMP_b-brl_4"/>
    <property type="match status" value="1"/>
</dbReference>
<evidence type="ECO:0000256" key="2">
    <source>
        <dbReference type="ARBA" id="ARBA00022448"/>
    </source>
</evidence>
<evidence type="ECO:0000256" key="8">
    <source>
        <dbReference type="PROSITE-ProRule" id="PRU01360"/>
    </source>
</evidence>
<evidence type="ECO:0000259" key="9">
    <source>
        <dbReference type="Pfam" id="PF07715"/>
    </source>
</evidence>
<evidence type="ECO:0000256" key="5">
    <source>
        <dbReference type="ARBA" id="ARBA00022729"/>
    </source>
</evidence>
<dbReference type="Pfam" id="PF13715">
    <property type="entry name" value="CarbopepD_reg_2"/>
    <property type="match status" value="1"/>
</dbReference>
<dbReference type="InterPro" id="IPR008969">
    <property type="entry name" value="CarboxyPept-like_regulatory"/>
</dbReference>
<dbReference type="InterPro" id="IPR037066">
    <property type="entry name" value="Plug_dom_sf"/>
</dbReference>
<keyword evidence="6 8" id="KW-0472">Membrane</keyword>
<keyword evidence="2 8" id="KW-0813">Transport</keyword>
<protein>
    <submittedName>
        <fullName evidence="11">Outer membrane receptor proteins, mostly Fe transport</fullName>
    </submittedName>
</protein>
<feature type="domain" description="TonB-dependent receptor plug" evidence="9">
    <location>
        <begin position="203"/>
        <end position="299"/>
    </location>
</feature>
<keyword evidence="4 8" id="KW-0812">Transmembrane</keyword>
<keyword evidence="11" id="KW-0675">Receptor</keyword>
<dbReference type="PROSITE" id="PS52016">
    <property type="entry name" value="TONB_DEPENDENT_REC_3"/>
    <property type="match status" value="1"/>
</dbReference>
<dbReference type="Gene3D" id="2.170.130.10">
    <property type="entry name" value="TonB-dependent receptor, plug domain"/>
    <property type="match status" value="1"/>
</dbReference>
<sequence length="870" mass="98430">MKLTFVWLFSLVFLYHGHAQENSIILNNPSLQQLFSTIEAHSDYKFAYDNKLDIAEKMGFTVTIDPNDIETTIAALEKKSRYTFGRQGHNITVKPIPSQGQETYTLSGTILNEQHHPVPGANISIKERRTSVPTDDEGRFSVRLPNGHYTLRISHMGYLDMEDQVWLRSDMAKDYTLSADSETLEEVVITEKRKNIAEIKKPQMSVNRLSMEQIKRTPVVLGESDPLKSLMQLPGVTSAGEGASGFNVRGGAADQNLMLLDGAPIYGDSHLFGFFSVFNADAISGLELYKGGIPSKFGGRVSSILDVRQKTGDYRDFHMNGGIGLISSRLTAEGPLERDKGSFMLSGRSSYAHLFLKLANQDNSGYFFDLNTKLNYTLNENNSLYLSGYYGRDVFDINDLFFSSYGNAMLNLRWRHRFSEDLIADLTTFYSDYRFGLELDFADFMWNNAVESYGLKYDFSHRFSDDFSLQYGVNSLYYDFNPGTLEPSGPASIINFMQLDKKYALEPSLYIDAEHTLSEKLTVRYGLRYSQFYRFGQEDVNRYEHNRAVVFNPVFGIYEKGTPIGSTSYGRGEKIASFSNLEPRIGISYALDDNTSLKASYNRMTQYLHLLANTQSPTPVNIWTPSGPFAQPQLLDQVAMGYFKNFADDTYTIETEAFYKTVQNRIDYIDGAELIANNAIEQVILNGEARSLGWEFLLRKNTGRLTGWVAYTLSRAEQRTPGHTPEEPGIANGAWYLSPYDKLHNVVITSVYELNDKWSFAANFALQSGRPVTHPNGQYQIGGIIIPSYGSRNDSRLPAYHHLDVAATYIPKPKRKKGWQSEWVFSIYNLYNRMNAASIRFATNEDTGINEATRLSIFGIIPGISYNFKF</sequence>
<evidence type="ECO:0000259" key="10">
    <source>
        <dbReference type="Pfam" id="PF25183"/>
    </source>
</evidence>
<evidence type="ECO:0000256" key="4">
    <source>
        <dbReference type="ARBA" id="ARBA00022692"/>
    </source>
</evidence>
<comment type="subcellular location">
    <subcellularLocation>
        <location evidence="1 8">Cell outer membrane</location>
        <topology evidence="1 8">Multi-pass membrane protein</topology>
    </subcellularLocation>
</comment>
<evidence type="ECO:0000256" key="7">
    <source>
        <dbReference type="ARBA" id="ARBA00023237"/>
    </source>
</evidence>
<dbReference type="Gene3D" id="2.40.170.20">
    <property type="entry name" value="TonB-dependent receptor, beta-barrel domain"/>
    <property type="match status" value="1"/>
</dbReference>
<comment type="similarity">
    <text evidence="8">Belongs to the TonB-dependent receptor family.</text>
</comment>
<dbReference type="Gene3D" id="2.60.40.1120">
    <property type="entry name" value="Carboxypeptidase-like, regulatory domain"/>
    <property type="match status" value="1"/>
</dbReference>
<proteinExistence type="inferred from homology"/>
<name>A0A1T5A115_9SPHI</name>
<keyword evidence="7 8" id="KW-0998">Cell outer membrane</keyword>
<accession>A0A1T5A115</accession>
<keyword evidence="3 8" id="KW-1134">Transmembrane beta strand</keyword>
<evidence type="ECO:0000313" key="12">
    <source>
        <dbReference type="Proteomes" id="UP000190541"/>
    </source>
</evidence>
<dbReference type="PANTHER" id="PTHR30069">
    <property type="entry name" value="TONB-DEPENDENT OUTER MEMBRANE RECEPTOR"/>
    <property type="match status" value="1"/>
</dbReference>
<dbReference type="PANTHER" id="PTHR30069:SF29">
    <property type="entry name" value="HEMOGLOBIN AND HEMOGLOBIN-HAPTOGLOBIN-BINDING PROTEIN 1-RELATED"/>
    <property type="match status" value="1"/>
</dbReference>
<dbReference type="InterPro" id="IPR036942">
    <property type="entry name" value="Beta-barrel_TonB_sf"/>
</dbReference>
<dbReference type="OrthoDB" id="9803050at2"/>
<dbReference type="InterPro" id="IPR012910">
    <property type="entry name" value="Plug_dom"/>
</dbReference>
<evidence type="ECO:0000256" key="1">
    <source>
        <dbReference type="ARBA" id="ARBA00004571"/>
    </source>
</evidence>
<feature type="domain" description="TonB-dependent transporter Oar-like beta-barrel" evidence="10">
    <location>
        <begin position="435"/>
        <end position="613"/>
    </location>
</feature>
<dbReference type="Pfam" id="PF07715">
    <property type="entry name" value="Plug"/>
    <property type="match status" value="1"/>
</dbReference>
<dbReference type="GO" id="GO:0015344">
    <property type="term" value="F:siderophore uptake transmembrane transporter activity"/>
    <property type="evidence" value="ECO:0007669"/>
    <property type="project" value="TreeGrafter"/>
</dbReference>
<dbReference type="STRING" id="623280.SAMN05660226_00412"/>
<dbReference type="AlphaFoldDB" id="A0A1T5A115"/>
<dbReference type="RefSeq" id="WP_079715127.1">
    <property type="nucleotide sequence ID" value="NZ_FUYS01000001.1"/>
</dbReference>
<keyword evidence="12" id="KW-1185">Reference proteome</keyword>
<gene>
    <name evidence="11" type="ORF">SAMN05660226_00412</name>
</gene>
<dbReference type="GO" id="GO:0044718">
    <property type="term" value="P:siderophore transmembrane transport"/>
    <property type="evidence" value="ECO:0007669"/>
    <property type="project" value="TreeGrafter"/>
</dbReference>
<dbReference type="SUPFAM" id="SSF56935">
    <property type="entry name" value="Porins"/>
    <property type="match status" value="1"/>
</dbReference>
<reference evidence="11 12" key="1">
    <citation type="submission" date="2017-02" db="EMBL/GenBank/DDBJ databases">
        <authorList>
            <person name="Peterson S.W."/>
        </authorList>
    </citation>
    <scope>NUCLEOTIDE SEQUENCE [LARGE SCALE GENOMIC DNA]</scope>
    <source>
        <strain evidence="11 12">DSM 22899</strain>
    </source>
</reference>